<accession>A0A9I9DLB3</accession>
<dbReference type="Gramene" id="MELO3C020267.2.1">
    <property type="protein sequence ID" value="MELO3C020267.2.1"/>
    <property type="gene ID" value="MELO3C020267.2"/>
</dbReference>
<protein>
    <submittedName>
        <fullName evidence="1">Uncharacterized protein</fullName>
    </submittedName>
</protein>
<reference evidence="1" key="1">
    <citation type="submission" date="2023-03" db="UniProtKB">
        <authorList>
            <consortium name="EnsemblPlants"/>
        </authorList>
    </citation>
    <scope>IDENTIFICATION</scope>
</reference>
<name>A0A9I9DLB3_CUCME</name>
<proteinExistence type="predicted"/>
<sequence length="58" mass="6402">MAAGFGWTKRDEDGDRQTTCCRRKDVMTGRVDGWATSLNGGRWTIGRMLNMMGGYGLG</sequence>
<dbReference type="EnsemblPlants" id="MELO3C020267.2.1">
    <property type="protein sequence ID" value="MELO3C020267.2.1"/>
    <property type="gene ID" value="MELO3C020267.2"/>
</dbReference>
<organism evidence="1">
    <name type="scientific">Cucumis melo</name>
    <name type="common">Muskmelon</name>
    <dbReference type="NCBI Taxonomy" id="3656"/>
    <lineage>
        <taxon>Eukaryota</taxon>
        <taxon>Viridiplantae</taxon>
        <taxon>Streptophyta</taxon>
        <taxon>Embryophyta</taxon>
        <taxon>Tracheophyta</taxon>
        <taxon>Spermatophyta</taxon>
        <taxon>Magnoliopsida</taxon>
        <taxon>eudicotyledons</taxon>
        <taxon>Gunneridae</taxon>
        <taxon>Pentapetalae</taxon>
        <taxon>rosids</taxon>
        <taxon>fabids</taxon>
        <taxon>Cucurbitales</taxon>
        <taxon>Cucurbitaceae</taxon>
        <taxon>Benincaseae</taxon>
        <taxon>Cucumis</taxon>
    </lineage>
</organism>
<evidence type="ECO:0000313" key="1">
    <source>
        <dbReference type="EnsemblPlants" id="MELO3C020267.2.1"/>
    </source>
</evidence>
<dbReference type="AlphaFoldDB" id="A0A9I9DLB3"/>